<dbReference type="Proteomes" id="UP001501581">
    <property type="component" value="Unassembled WGS sequence"/>
</dbReference>
<evidence type="ECO:0000313" key="3">
    <source>
        <dbReference type="Proteomes" id="UP001501581"/>
    </source>
</evidence>
<protein>
    <recommendedName>
        <fullName evidence="1">LytR/CpsA/Psr regulator C-terminal domain-containing protein</fullName>
    </recommendedName>
</protein>
<dbReference type="Gene3D" id="3.30.70.2390">
    <property type="match status" value="1"/>
</dbReference>
<proteinExistence type="predicted"/>
<evidence type="ECO:0000259" key="1">
    <source>
        <dbReference type="Pfam" id="PF13399"/>
    </source>
</evidence>
<feature type="domain" description="LytR/CpsA/Psr regulator C-terminal" evidence="1">
    <location>
        <begin position="60"/>
        <end position="147"/>
    </location>
</feature>
<dbReference type="InterPro" id="IPR027381">
    <property type="entry name" value="LytR/CpsA/Psr_C"/>
</dbReference>
<accession>A0ABN1TUB2</accession>
<gene>
    <name evidence="2" type="ORF">GCM10009668_21470</name>
</gene>
<dbReference type="Pfam" id="PF13399">
    <property type="entry name" value="LytR_C"/>
    <property type="match status" value="1"/>
</dbReference>
<comment type="caution">
    <text evidence="2">The sequence shown here is derived from an EMBL/GenBank/DDBJ whole genome shotgun (WGS) entry which is preliminary data.</text>
</comment>
<keyword evidence="3" id="KW-1185">Reference proteome</keyword>
<dbReference type="EMBL" id="BAAALG010000008">
    <property type="protein sequence ID" value="GAA1102592.1"/>
    <property type="molecule type" value="Genomic_DNA"/>
</dbReference>
<sequence>MDHKRTTITLSALVLLCLFGLFFGLRAVTAELPGEGILNESAPTCTNRVVSAGSTITSEEITVSVYNGGGRSGLASRTMQEFVERGFSAGDSGNARDTGVKVAQVWADSKDNPAAQLVLRQLGKGFKIHTGKPALGVGVVVVLGSDFEQLAKSAPSRIEVTEDATICSPPL</sequence>
<dbReference type="RefSeq" id="WP_343994204.1">
    <property type="nucleotide sequence ID" value="NZ_BAAALG010000008.1"/>
</dbReference>
<name>A0ABN1TUB2_9ACTN</name>
<evidence type="ECO:0000313" key="2">
    <source>
        <dbReference type="EMBL" id="GAA1102592.1"/>
    </source>
</evidence>
<organism evidence="2 3">
    <name type="scientific">Nocardioides dubius</name>
    <dbReference type="NCBI Taxonomy" id="317019"/>
    <lineage>
        <taxon>Bacteria</taxon>
        <taxon>Bacillati</taxon>
        <taxon>Actinomycetota</taxon>
        <taxon>Actinomycetes</taxon>
        <taxon>Propionibacteriales</taxon>
        <taxon>Nocardioidaceae</taxon>
        <taxon>Nocardioides</taxon>
    </lineage>
</organism>
<reference evidence="2 3" key="1">
    <citation type="journal article" date="2019" name="Int. J. Syst. Evol. Microbiol.">
        <title>The Global Catalogue of Microorganisms (GCM) 10K type strain sequencing project: providing services to taxonomists for standard genome sequencing and annotation.</title>
        <authorList>
            <consortium name="The Broad Institute Genomics Platform"/>
            <consortium name="The Broad Institute Genome Sequencing Center for Infectious Disease"/>
            <person name="Wu L."/>
            <person name="Ma J."/>
        </authorList>
    </citation>
    <scope>NUCLEOTIDE SEQUENCE [LARGE SCALE GENOMIC DNA]</scope>
    <source>
        <strain evidence="2 3">JCM 13008</strain>
    </source>
</reference>